<organism evidence="7 8">
    <name type="scientific">Secundilactobacillus folii</name>
    <dbReference type="NCBI Taxonomy" id="2678357"/>
    <lineage>
        <taxon>Bacteria</taxon>
        <taxon>Bacillati</taxon>
        <taxon>Bacillota</taxon>
        <taxon>Bacilli</taxon>
        <taxon>Lactobacillales</taxon>
        <taxon>Lactobacillaceae</taxon>
        <taxon>Secundilactobacillus</taxon>
    </lineage>
</organism>
<evidence type="ECO:0000256" key="2">
    <source>
        <dbReference type="ARBA" id="ARBA00006706"/>
    </source>
</evidence>
<keyword evidence="4" id="KW-0479">Metal-binding</keyword>
<evidence type="ECO:0000313" key="7">
    <source>
        <dbReference type="EMBL" id="MTV81951.1"/>
    </source>
</evidence>
<protein>
    <recommendedName>
        <fullName evidence="9">Geranylgeranyl pyrophosphate synthase</fullName>
    </recommendedName>
</protein>
<gene>
    <name evidence="7" type="ORF">GM612_04705</name>
</gene>
<dbReference type="GO" id="GO:0004659">
    <property type="term" value="F:prenyltransferase activity"/>
    <property type="evidence" value="ECO:0007669"/>
    <property type="project" value="InterPro"/>
</dbReference>
<dbReference type="AlphaFoldDB" id="A0A7X2XX53"/>
<comment type="cofactor">
    <cofactor evidence="1">
        <name>Mg(2+)</name>
        <dbReference type="ChEBI" id="CHEBI:18420"/>
    </cofactor>
</comment>
<comment type="caution">
    <text evidence="7">The sequence shown here is derived from an EMBL/GenBank/DDBJ whole genome shotgun (WGS) entry which is preliminary data.</text>
</comment>
<dbReference type="Pfam" id="PF00348">
    <property type="entry name" value="polyprenyl_synt"/>
    <property type="match status" value="1"/>
</dbReference>
<evidence type="ECO:0000256" key="1">
    <source>
        <dbReference type="ARBA" id="ARBA00001946"/>
    </source>
</evidence>
<evidence type="ECO:0008006" key="9">
    <source>
        <dbReference type="Google" id="ProtNLM"/>
    </source>
</evidence>
<comment type="similarity">
    <text evidence="2 6">Belongs to the FPP/GGPP synthase family.</text>
</comment>
<dbReference type="RefSeq" id="WP_155431224.1">
    <property type="nucleotide sequence ID" value="NZ_WNJO01000004.1"/>
</dbReference>
<dbReference type="GO" id="GO:0046872">
    <property type="term" value="F:metal ion binding"/>
    <property type="evidence" value="ECO:0007669"/>
    <property type="project" value="UniProtKB-KW"/>
</dbReference>
<keyword evidence="8" id="KW-1185">Reference proteome</keyword>
<evidence type="ECO:0000256" key="5">
    <source>
        <dbReference type="ARBA" id="ARBA00022842"/>
    </source>
</evidence>
<evidence type="ECO:0000313" key="8">
    <source>
        <dbReference type="Proteomes" id="UP000466388"/>
    </source>
</evidence>
<keyword evidence="3 6" id="KW-0808">Transferase</keyword>
<dbReference type="InterPro" id="IPR008949">
    <property type="entry name" value="Isoprenoid_synthase_dom_sf"/>
</dbReference>
<dbReference type="SUPFAM" id="SSF48576">
    <property type="entry name" value="Terpenoid synthases"/>
    <property type="match status" value="1"/>
</dbReference>
<sequence length="312" mass="35256">MNELFWASLPQVQDELKHLEAHLLATTDLPSRPIHIKILKLLKSGGKFLRPGIFYLFSELGQKPDKQLLLAGASAQEFLHLAVRFHSQVSDNTQNNFLNARDTRQRNAIYSGDYLFTRYFTEVLNTQPSPQVLQLHVNTMQRILSGHIEELSHRYDFDQTVSTYFATVNASTAEAFRFGAERGAAASMAQPELISLSGEIGAAVGMAYRVLQDLQLSFGQPEQLQSALQSGLYPLPVIRMLKNTAVQQQLNKRNQLSVNDVLAIQKQLDKPAMKAQLKTLKDHVDELLNQLPMGEKRTNIQRFSTQLLDWPD</sequence>
<dbReference type="PANTHER" id="PTHR12001:SF85">
    <property type="entry name" value="SHORT CHAIN ISOPRENYL DIPHOSPHATE SYNTHASE"/>
    <property type="match status" value="1"/>
</dbReference>
<dbReference type="InterPro" id="IPR000092">
    <property type="entry name" value="Polyprenyl_synt"/>
</dbReference>
<dbReference type="GO" id="GO:0008299">
    <property type="term" value="P:isoprenoid biosynthetic process"/>
    <property type="evidence" value="ECO:0007669"/>
    <property type="project" value="InterPro"/>
</dbReference>
<proteinExistence type="inferred from homology"/>
<evidence type="ECO:0000256" key="4">
    <source>
        <dbReference type="ARBA" id="ARBA00022723"/>
    </source>
</evidence>
<dbReference type="Proteomes" id="UP000466388">
    <property type="component" value="Unassembled WGS sequence"/>
</dbReference>
<dbReference type="PANTHER" id="PTHR12001">
    <property type="entry name" value="GERANYLGERANYL PYROPHOSPHATE SYNTHASE"/>
    <property type="match status" value="1"/>
</dbReference>
<keyword evidence="5" id="KW-0460">Magnesium</keyword>
<evidence type="ECO:0000256" key="3">
    <source>
        <dbReference type="ARBA" id="ARBA00022679"/>
    </source>
</evidence>
<dbReference type="EMBL" id="WNJO01000004">
    <property type="protein sequence ID" value="MTV81951.1"/>
    <property type="molecule type" value="Genomic_DNA"/>
</dbReference>
<evidence type="ECO:0000256" key="6">
    <source>
        <dbReference type="RuleBase" id="RU004466"/>
    </source>
</evidence>
<reference evidence="7 8" key="1">
    <citation type="submission" date="2019-11" db="EMBL/GenBank/DDBJ databases">
        <title>Lactobacillus sp. nov. CRM56-3, isolated from fermented tea leaves.</title>
        <authorList>
            <person name="Phuengjayaem S."/>
            <person name="Tanasupawat S."/>
        </authorList>
    </citation>
    <scope>NUCLEOTIDE SEQUENCE [LARGE SCALE GENOMIC DNA]</scope>
    <source>
        <strain evidence="7 8">CRM56-3</strain>
    </source>
</reference>
<dbReference type="Gene3D" id="1.10.600.10">
    <property type="entry name" value="Farnesyl Diphosphate Synthase"/>
    <property type="match status" value="1"/>
</dbReference>
<accession>A0A7X2XX53</accession>
<name>A0A7X2XX53_9LACO</name>